<feature type="transmembrane region" description="Helical" evidence="7">
    <location>
        <begin position="341"/>
        <end position="359"/>
    </location>
</feature>
<evidence type="ECO:0000256" key="4">
    <source>
        <dbReference type="ARBA" id="ARBA00022989"/>
    </source>
</evidence>
<feature type="transmembrane region" description="Helical" evidence="7">
    <location>
        <begin position="112"/>
        <end position="133"/>
    </location>
</feature>
<dbReference type="PANTHER" id="PTHR23504">
    <property type="entry name" value="MAJOR FACILITATOR SUPERFAMILY DOMAIN-CONTAINING PROTEIN 10"/>
    <property type="match status" value="1"/>
</dbReference>
<keyword evidence="10" id="KW-1185">Reference proteome</keyword>
<evidence type="ECO:0000313" key="10">
    <source>
        <dbReference type="Proteomes" id="UP001054837"/>
    </source>
</evidence>
<evidence type="ECO:0000259" key="8">
    <source>
        <dbReference type="PROSITE" id="PS50850"/>
    </source>
</evidence>
<dbReference type="InterPro" id="IPR011701">
    <property type="entry name" value="MFS"/>
</dbReference>
<dbReference type="GO" id="GO:0022857">
    <property type="term" value="F:transmembrane transporter activity"/>
    <property type="evidence" value="ECO:0007669"/>
    <property type="project" value="InterPro"/>
</dbReference>
<keyword evidence="5 7" id="KW-0472">Membrane</keyword>
<comment type="subcellular location">
    <subcellularLocation>
        <location evidence="1">Membrane</location>
        <topology evidence="1">Multi-pass membrane protein</topology>
    </subcellularLocation>
</comment>
<feature type="transmembrane region" description="Helical" evidence="7">
    <location>
        <begin position="428"/>
        <end position="451"/>
    </location>
</feature>
<feature type="region of interest" description="Disordered" evidence="6">
    <location>
        <begin position="23"/>
        <end position="42"/>
    </location>
</feature>
<feature type="transmembrane region" description="Helical" evidence="7">
    <location>
        <begin position="51"/>
        <end position="73"/>
    </location>
</feature>
<feature type="transmembrane region" description="Helical" evidence="7">
    <location>
        <begin position="202"/>
        <end position="224"/>
    </location>
</feature>
<feature type="transmembrane region" description="Helical" evidence="7">
    <location>
        <begin position="371"/>
        <end position="387"/>
    </location>
</feature>
<dbReference type="InterPro" id="IPR020846">
    <property type="entry name" value="MFS_dom"/>
</dbReference>
<feature type="compositionally biased region" description="Basic and acidic residues" evidence="6">
    <location>
        <begin position="29"/>
        <end position="42"/>
    </location>
</feature>
<feature type="transmembrane region" description="Helical" evidence="7">
    <location>
        <begin position="303"/>
        <end position="321"/>
    </location>
</feature>
<evidence type="ECO:0000256" key="1">
    <source>
        <dbReference type="ARBA" id="ARBA00004141"/>
    </source>
</evidence>
<name>A0AAV4QDY4_9ARAC</name>
<dbReference type="PROSITE" id="PS50850">
    <property type="entry name" value="MFS"/>
    <property type="match status" value="1"/>
</dbReference>
<organism evidence="9 10">
    <name type="scientific">Caerostris darwini</name>
    <dbReference type="NCBI Taxonomy" id="1538125"/>
    <lineage>
        <taxon>Eukaryota</taxon>
        <taxon>Metazoa</taxon>
        <taxon>Ecdysozoa</taxon>
        <taxon>Arthropoda</taxon>
        <taxon>Chelicerata</taxon>
        <taxon>Arachnida</taxon>
        <taxon>Araneae</taxon>
        <taxon>Araneomorphae</taxon>
        <taxon>Entelegynae</taxon>
        <taxon>Araneoidea</taxon>
        <taxon>Araneidae</taxon>
        <taxon>Caerostris</taxon>
    </lineage>
</organism>
<feature type="transmembrane region" description="Helical" evidence="7">
    <location>
        <begin position="236"/>
        <end position="258"/>
    </location>
</feature>
<feature type="transmembrane region" description="Helical" evidence="7">
    <location>
        <begin position="145"/>
        <end position="160"/>
    </location>
</feature>
<proteinExistence type="predicted"/>
<dbReference type="InterPro" id="IPR036259">
    <property type="entry name" value="MFS_trans_sf"/>
</dbReference>
<evidence type="ECO:0000313" key="9">
    <source>
        <dbReference type="EMBL" id="GIY06489.1"/>
    </source>
</evidence>
<evidence type="ECO:0000256" key="5">
    <source>
        <dbReference type="ARBA" id="ARBA00023136"/>
    </source>
</evidence>
<evidence type="ECO:0000256" key="6">
    <source>
        <dbReference type="SAM" id="MobiDB-lite"/>
    </source>
</evidence>
<protein>
    <submittedName>
        <fullName evidence="9">Major facilitator superfamily domain-containing protein 10</fullName>
    </submittedName>
</protein>
<dbReference type="Pfam" id="PF07690">
    <property type="entry name" value="MFS_1"/>
    <property type="match status" value="1"/>
</dbReference>
<keyword evidence="3 7" id="KW-0812">Transmembrane</keyword>
<dbReference type="GO" id="GO:0031526">
    <property type="term" value="C:brush border membrane"/>
    <property type="evidence" value="ECO:0007669"/>
    <property type="project" value="TreeGrafter"/>
</dbReference>
<feature type="transmembrane region" description="Helical" evidence="7">
    <location>
        <begin position="457"/>
        <end position="477"/>
    </location>
</feature>
<dbReference type="PANTHER" id="PTHR23504:SF31">
    <property type="entry name" value="MAJOR FACILITATOR SUPERFAMILY DOMAIN-CONTAINING PROTEIN 10"/>
    <property type="match status" value="1"/>
</dbReference>
<dbReference type="Gene3D" id="1.20.1250.20">
    <property type="entry name" value="MFS general substrate transporter like domains"/>
    <property type="match status" value="1"/>
</dbReference>
<dbReference type="Proteomes" id="UP001054837">
    <property type="component" value="Unassembled WGS sequence"/>
</dbReference>
<evidence type="ECO:0000256" key="7">
    <source>
        <dbReference type="SAM" id="Phobius"/>
    </source>
</evidence>
<feature type="domain" description="Major facilitator superfamily (MFS) profile" evidence="8">
    <location>
        <begin position="51"/>
        <end position="482"/>
    </location>
</feature>
<dbReference type="AlphaFoldDB" id="A0AAV4QDY4"/>
<gene>
    <name evidence="9" type="primary">Mfsd10</name>
    <name evidence="9" type="ORF">CDAR_514731</name>
</gene>
<comment type="caution">
    <text evidence="9">The sequence shown here is derived from an EMBL/GenBank/DDBJ whole genome shotgun (WGS) entry which is preliminary data.</text>
</comment>
<evidence type="ECO:0000256" key="2">
    <source>
        <dbReference type="ARBA" id="ARBA00022448"/>
    </source>
</evidence>
<keyword evidence="2" id="KW-0813">Transport</keyword>
<dbReference type="EMBL" id="BPLQ01004220">
    <property type="protein sequence ID" value="GIY06489.1"/>
    <property type="molecule type" value="Genomic_DNA"/>
</dbReference>
<sequence length="489" mass="53979">MRYGISMGKSLQELVKNRNKANMAIPDDAGDRDRTKLDSSKKETEDKLSSSMYIIFLILIIDLLGFTVILPLMPTIFEYYDANEEDHFYHWMESKIQYFQTLFGSPDEFNKVLFGGFLGSVFSALQFLVAPIFGSLSDVYGRKTVMILSMIGIGVSHAVWCFADYFYLFVIARIVGGLSRANISLSTAIVTDLCSERKRSKGMALIGIAFAIGFIVGPIIGAIFASRAVKFSHNFYVFPAVFALSMTIIDVLLLIFCFKETLPKEKRASSIGQGLSDACQFISPLSLFSFKPVTNIKSGEKWALKKIGLTYFLFLFIYSGLEYSLSFLTHMRFNFTSMQQGKMYLFSGLIMIFVQGGYVRRIPPGKEIKSAAVGAFLIIPAFILIGISNSVEILYIGLALYAYASATVVPCLTTIASKFGSTSQKGTVLGIFRSLGSLARAIGPLVSAVAYWSLTPTVSYCIGGLLLIVPLILILNLGKELPKIVQKNE</sequence>
<dbReference type="FunFam" id="1.20.1250.20:FF:000223">
    <property type="entry name" value="Major facilitator superfamily domain-containing protein"/>
    <property type="match status" value="1"/>
</dbReference>
<feature type="transmembrane region" description="Helical" evidence="7">
    <location>
        <begin position="393"/>
        <end position="416"/>
    </location>
</feature>
<evidence type="ECO:0000256" key="3">
    <source>
        <dbReference type="ARBA" id="ARBA00022692"/>
    </source>
</evidence>
<keyword evidence="4 7" id="KW-1133">Transmembrane helix</keyword>
<dbReference type="SUPFAM" id="SSF103473">
    <property type="entry name" value="MFS general substrate transporter"/>
    <property type="match status" value="1"/>
</dbReference>
<reference evidence="9 10" key="1">
    <citation type="submission" date="2021-06" db="EMBL/GenBank/DDBJ databases">
        <title>Caerostris darwini draft genome.</title>
        <authorList>
            <person name="Kono N."/>
            <person name="Arakawa K."/>
        </authorList>
    </citation>
    <scope>NUCLEOTIDE SEQUENCE [LARGE SCALE GENOMIC DNA]</scope>
</reference>
<accession>A0AAV4QDY4</accession>